<dbReference type="SUPFAM" id="SSF56645">
    <property type="entry name" value="Acyl-CoA dehydrogenase NM domain-like"/>
    <property type="match status" value="1"/>
</dbReference>
<feature type="domain" description="Acyl-CoA oxidase/dehydrogenase middle" evidence="7">
    <location>
        <begin position="182"/>
        <end position="275"/>
    </location>
</feature>
<proteinExistence type="inferred from homology"/>
<keyword evidence="3 5" id="KW-0285">Flavoprotein</keyword>
<dbReference type="EC" id="1.3.8.4" evidence="9"/>
<dbReference type="InterPro" id="IPR006091">
    <property type="entry name" value="Acyl-CoA_Oxase/DH_mid-dom"/>
</dbReference>
<organism evidence="9">
    <name type="scientific">Salmonella typhimurium</name>
    <dbReference type="NCBI Taxonomy" id="90371"/>
    <lineage>
        <taxon>Bacteria</taxon>
        <taxon>Pseudomonadati</taxon>
        <taxon>Pseudomonadota</taxon>
        <taxon>Gammaproteobacteria</taxon>
        <taxon>Enterobacterales</taxon>
        <taxon>Enterobacteriaceae</taxon>
        <taxon>Salmonella</taxon>
    </lineage>
</organism>
<dbReference type="Pfam" id="PF02770">
    <property type="entry name" value="Acyl-CoA_dh_M"/>
    <property type="match status" value="1"/>
</dbReference>
<evidence type="ECO:0000256" key="5">
    <source>
        <dbReference type="RuleBase" id="RU362125"/>
    </source>
</evidence>
<reference evidence="9" key="1">
    <citation type="journal article" date="2018" name="Genome Biol.">
        <title>SKESA: strategic k-mer extension for scrupulous assemblies.</title>
        <authorList>
            <person name="Souvorov A."/>
            <person name="Agarwala R."/>
            <person name="Lipman D.J."/>
        </authorList>
    </citation>
    <scope>NUCLEOTIDE SEQUENCE</scope>
    <source>
        <strain evidence="9">M11</strain>
    </source>
</reference>
<dbReference type="InterPro" id="IPR052904">
    <property type="entry name" value="Acyl-CoA_dehydrogenase-like"/>
</dbReference>
<dbReference type="AlphaFoldDB" id="A0A701KC12"/>
<dbReference type="Gene3D" id="2.40.110.20">
    <property type="match status" value="1"/>
</dbReference>
<dbReference type="Gene3D" id="1.20.140.10">
    <property type="entry name" value="Butyryl-CoA Dehydrogenase, subunit A, domain 3"/>
    <property type="match status" value="1"/>
</dbReference>
<feature type="domain" description="Acyl-CoA dehydrogenase/oxidase C-terminal" evidence="6">
    <location>
        <begin position="285"/>
        <end position="439"/>
    </location>
</feature>
<comment type="cofactor">
    <cofactor evidence="1 5">
        <name>FAD</name>
        <dbReference type="ChEBI" id="CHEBI:57692"/>
    </cofactor>
</comment>
<evidence type="ECO:0000256" key="1">
    <source>
        <dbReference type="ARBA" id="ARBA00001974"/>
    </source>
</evidence>
<dbReference type="CDD" id="cd01154">
    <property type="entry name" value="AidB"/>
    <property type="match status" value="1"/>
</dbReference>
<dbReference type="PANTHER" id="PTHR42707">
    <property type="entry name" value="ACYL-COA DEHYDROGENASE"/>
    <property type="match status" value="1"/>
</dbReference>
<dbReference type="InterPro" id="IPR034184">
    <property type="entry name" value="AidB"/>
</dbReference>
<comment type="caution">
    <text evidence="9">The sequence shown here is derived from an EMBL/GenBank/DDBJ whole genome shotgun (WGS) entry which is preliminary data.</text>
</comment>
<dbReference type="InterPro" id="IPR006089">
    <property type="entry name" value="Acyl-CoA_DH_CS"/>
</dbReference>
<dbReference type="GO" id="GO:0008470">
    <property type="term" value="F:3-methylbutanoyl-CoA dehydrogenase activity"/>
    <property type="evidence" value="ECO:0007669"/>
    <property type="project" value="UniProtKB-EC"/>
</dbReference>
<feature type="domain" description="Adaptive response protein AidB N-terminal" evidence="8">
    <location>
        <begin position="10"/>
        <end position="167"/>
    </location>
</feature>
<evidence type="ECO:0000256" key="2">
    <source>
        <dbReference type="ARBA" id="ARBA00009347"/>
    </source>
</evidence>
<name>A0A701KC12_SALTM</name>
<dbReference type="PROSITE" id="PS00072">
    <property type="entry name" value="ACYL_COA_DH_1"/>
    <property type="match status" value="1"/>
</dbReference>
<dbReference type="SUPFAM" id="SSF47203">
    <property type="entry name" value="Acyl-CoA dehydrogenase C-terminal domain-like"/>
    <property type="match status" value="1"/>
</dbReference>
<keyword evidence="5 9" id="KW-0560">Oxidoreductase</keyword>
<keyword evidence="4 5" id="KW-0274">FAD</keyword>
<evidence type="ECO:0000259" key="8">
    <source>
        <dbReference type="Pfam" id="PF18158"/>
    </source>
</evidence>
<evidence type="ECO:0000313" key="9">
    <source>
        <dbReference type="EMBL" id="HAC6323767.1"/>
    </source>
</evidence>
<reference evidence="9" key="2">
    <citation type="submission" date="2018-07" db="EMBL/GenBank/DDBJ databases">
        <authorList>
            <consortium name="NCBI Pathogen Detection Project"/>
        </authorList>
    </citation>
    <scope>NUCLEOTIDE SEQUENCE</scope>
    <source>
        <strain evidence="9">M11</strain>
    </source>
</reference>
<dbReference type="Pfam" id="PF00441">
    <property type="entry name" value="Acyl-CoA_dh_1"/>
    <property type="match status" value="1"/>
</dbReference>
<sequence length="540" mass="60399">MSWQTHTVFNQPAPLNNSNLFLSDSALCEAVSREGAGWDSDLLASIGQQLGTAESLELGRLANAHPPELLRYDPQGQRLDDVRFHPAWHLLMQGLCANRVHYLAWEEEARAGSFVARAARFVLHAQVEAGTLCPVTMTFAATPLLLQMLPATFHDWLAPLRSDRYDSHLLPGGQKRGLLIGMGMTEKQGGSDVLSNTTHAERLADDSYRLVGHKWFFSVPQSDAHLVLAQAKGGLSCFFVPRFLPDGQRNSVRLERLKDKLGNRSNASAEVEFQDTVGWRLGEEGEGIRHILKMGGMTRLDCALGSHGLMRRAFSVAIYHAHQRQAFGKPLIEQPLMRQTLSRMALCLEGQTALLFRLARAWEQRREAKEALWARLFTPAAKFAICKQGIPFVAEAMEVLGGMGYCEESELPRLYREMPVNSIWEGSGNIMCLDVLRVLTKQHGVYDVLSEAFAEVKGQDRHYDRAVRQLQQRLRKPDEAMGREITQQLFLLGCGAEMLRHASPPLAQAWCQMMLDTRGEMPLPAQVQNDLLLRATGGLR</sequence>
<dbReference type="EMBL" id="DAAMEM010000023">
    <property type="protein sequence ID" value="HAC6323767.1"/>
    <property type="molecule type" value="Genomic_DNA"/>
</dbReference>
<dbReference type="InterPro" id="IPR036250">
    <property type="entry name" value="AcylCo_DH-like_C"/>
</dbReference>
<dbReference type="InterPro" id="IPR041504">
    <property type="entry name" value="AidB_N"/>
</dbReference>
<accession>A0A701KC12</accession>
<dbReference type="Pfam" id="PF18158">
    <property type="entry name" value="AidB_N"/>
    <property type="match status" value="1"/>
</dbReference>
<evidence type="ECO:0000259" key="7">
    <source>
        <dbReference type="Pfam" id="PF02770"/>
    </source>
</evidence>
<evidence type="ECO:0000256" key="3">
    <source>
        <dbReference type="ARBA" id="ARBA00022630"/>
    </source>
</evidence>
<dbReference type="Gene3D" id="6.10.250.600">
    <property type="match status" value="1"/>
</dbReference>
<comment type="similarity">
    <text evidence="2 5">Belongs to the acyl-CoA dehydrogenase family.</text>
</comment>
<evidence type="ECO:0000259" key="6">
    <source>
        <dbReference type="Pfam" id="PF00441"/>
    </source>
</evidence>
<dbReference type="NCBIfam" id="NF008594">
    <property type="entry name" value="PRK11561.1"/>
    <property type="match status" value="1"/>
</dbReference>
<protein>
    <submittedName>
        <fullName evidence="9">Isovaleryl-CoA dehydrogenase</fullName>
        <ecNumber evidence="9">1.3.8.4</ecNumber>
    </submittedName>
</protein>
<gene>
    <name evidence="9" type="ORF">G0A99_18605</name>
</gene>
<dbReference type="PANTHER" id="PTHR42707:SF3">
    <property type="entry name" value="ACYL-COA DEHYDROGENASE AIDB-RELATED"/>
    <property type="match status" value="1"/>
</dbReference>
<dbReference type="InterPro" id="IPR009075">
    <property type="entry name" value="AcylCo_DH/oxidase_C"/>
</dbReference>
<dbReference type="PROSITE" id="PS00073">
    <property type="entry name" value="ACYL_COA_DH_2"/>
    <property type="match status" value="1"/>
</dbReference>
<dbReference type="InterPro" id="IPR009100">
    <property type="entry name" value="AcylCoA_DH/oxidase_NM_dom_sf"/>
</dbReference>
<evidence type="ECO:0000256" key="4">
    <source>
        <dbReference type="ARBA" id="ARBA00022827"/>
    </source>
</evidence>